<gene>
    <name evidence="3" type="ORF">G4B88_019451</name>
</gene>
<dbReference type="InterPro" id="IPR036047">
    <property type="entry name" value="F-box-like_dom_sf"/>
</dbReference>
<dbReference type="Pfam" id="PF12937">
    <property type="entry name" value="F-box-like"/>
    <property type="match status" value="1"/>
</dbReference>
<sequence>MGIKKRRAEHKEKEEAMAAMMLISDNILSQIFIRIHDCRSLLRCTTVCKAWFSIINSDHFRHEKQKQSKPCTLLFTHGHTHKLTKPLPYQYFSEESQTLHQKNTDNTNIIHSQDDYYLNFLPWPEVRLLSVTDDLLLLSLWRRNADFARIIFSSETGEWSNIIAFPYQLLWDQPPIICNGMIHWLSLIHDTLTADGIIACDPFHEDPNYYNFIQFPLDFPQDERRKYCINIRLGLVQGRLRISLTTFITKKRRVYSVKVWELNYDNNNGDDGKTSSWCLVHDFEKSGIGFNSKYVVVMAFHPTNGDVLFILFDNIHVYQYDIREDKMEKVYQFPHPGYHAFGMRLQHFPIVYPFWPTKIPALTSSPIVSALDL</sequence>
<dbReference type="PANTHER" id="PTHR35546:SF130">
    <property type="entry name" value="EXPRESSED PROTEIN"/>
    <property type="match status" value="1"/>
</dbReference>
<feature type="domain" description="F-box protein At3g26010-like beta-propeller" evidence="2">
    <location>
        <begin position="148"/>
        <end position="310"/>
    </location>
</feature>
<dbReference type="EMBL" id="JAATIQ010000019">
    <property type="protein sequence ID" value="KAF4400242.1"/>
    <property type="molecule type" value="Genomic_DNA"/>
</dbReference>
<dbReference type="InterPro" id="IPR001810">
    <property type="entry name" value="F-box_dom"/>
</dbReference>
<evidence type="ECO:0000259" key="1">
    <source>
        <dbReference type="Pfam" id="PF12937"/>
    </source>
</evidence>
<accession>A0A7J6HY75</accession>
<evidence type="ECO:0000313" key="3">
    <source>
        <dbReference type="EMBL" id="KAF4400242.1"/>
    </source>
</evidence>
<dbReference type="Gene3D" id="1.20.1280.50">
    <property type="match status" value="1"/>
</dbReference>
<keyword evidence="4" id="KW-1185">Reference proteome</keyword>
<dbReference type="SUPFAM" id="SSF81383">
    <property type="entry name" value="F-box domain"/>
    <property type="match status" value="1"/>
</dbReference>
<evidence type="ECO:0000313" key="4">
    <source>
        <dbReference type="Proteomes" id="UP000583929"/>
    </source>
</evidence>
<dbReference type="Pfam" id="PF24750">
    <property type="entry name" value="b-prop_At3g26010-like"/>
    <property type="match status" value="1"/>
</dbReference>
<name>A0A7J6HY75_CANSA</name>
<proteinExistence type="predicted"/>
<organism evidence="3 4">
    <name type="scientific">Cannabis sativa</name>
    <name type="common">Hemp</name>
    <name type="synonym">Marijuana</name>
    <dbReference type="NCBI Taxonomy" id="3483"/>
    <lineage>
        <taxon>Eukaryota</taxon>
        <taxon>Viridiplantae</taxon>
        <taxon>Streptophyta</taxon>
        <taxon>Embryophyta</taxon>
        <taxon>Tracheophyta</taxon>
        <taxon>Spermatophyta</taxon>
        <taxon>Magnoliopsida</taxon>
        <taxon>eudicotyledons</taxon>
        <taxon>Gunneridae</taxon>
        <taxon>Pentapetalae</taxon>
        <taxon>rosids</taxon>
        <taxon>fabids</taxon>
        <taxon>Rosales</taxon>
        <taxon>Cannabaceae</taxon>
        <taxon>Cannabis</taxon>
    </lineage>
</organism>
<dbReference type="InterPro" id="IPR056592">
    <property type="entry name" value="Beta-prop_At3g26010-like"/>
</dbReference>
<dbReference type="Proteomes" id="UP000583929">
    <property type="component" value="Unassembled WGS sequence"/>
</dbReference>
<evidence type="ECO:0000259" key="2">
    <source>
        <dbReference type="Pfam" id="PF24750"/>
    </source>
</evidence>
<reference evidence="3 4" key="1">
    <citation type="journal article" date="2020" name="bioRxiv">
        <title>Sequence and annotation of 42 cannabis genomes reveals extensive copy number variation in cannabinoid synthesis and pathogen resistance genes.</title>
        <authorList>
            <person name="Mckernan K.J."/>
            <person name="Helbert Y."/>
            <person name="Kane L.T."/>
            <person name="Ebling H."/>
            <person name="Zhang L."/>
            <person name="Liu B."/>
            <person name="Eaton Z."/>
            <person name="Mclaughlin S."/>
            <person name="Kingan S."/>
            <person name="Baybayan P."/>
            <person name="Concepcion G."/>
            <person name="Jordan M."/>
            <person name="Riva A."/>
            <person name="Barbazuk W."/>
            <person name="Harkins T."/>
        </authorList>
    </citation>
    <scope>NUCLEOTIDE SEQUENCE [LARGE SCALE GENOMIC DNA]</scope>
    <source>
        <strain evidence="4">cv. Jamaican Lion 4</strain>
        <tissue evidence="3">Leaf</tissue>
    </source>
</reference>
<dbReference type="AlphaFoldDB" id="A0A7J6HY75"/>
<evidence type="ECO:0008006" key="5">
    <source>
        <dbReference type="Google" id="ProtNLM"/>
    </source>
</evidence>
<feature type="domain" description="F-box" evidence="1">
    <location>
        <begin position="26"/>
        <end position="60"/>
    </location>
</feature>
<dbReference type="PANTHER" id="PTHR35546">
    <property type="entry name" value="F-BOX PROTEIN INTERACTION DOMAIN PROTEIN-RELATED"/>
    <property type="match status" value="1"/>
</dbReference>
<dbReference type="InterPro" id="IPR055290">
    <property type="entry name" value="At3g26010-like"/>
</dbReference>
<protein>
    <recommendedName>
        <fullName evidence="5">F-box domain-containing protein</fullName>
    </recommendedName>
</protein>
<comment type="caution">
    <text evidence="3">The sequence shown here is derived from an EMBL/GenBank/DDBJ whole genome shotgun (WGS) entry which is preliminary data.</text>
</comment>